<sequence length="523" mass="59870">MSKKDAKTIAAEEQEKDDPWRSGRARWNIRQFRRGRDRRWHFPGQQPDEVVRLVVRKHKIFLLRPAMPAIGLALALLLVIWASTRQPALGGVWLALEVIISLLMLAALGWFLWKDFLAWWLETYIITNKRIISSRGVFQPVRQQIEISKVNQVGIDQDSLISLLFSYGNVHLYLTGGDFIMKDVPAPRKVKDAIEGLSAEVKGSKKPEEKPLAPRDQDLTRVLEQLAKGKEVPKLQDADERYPLRHPDRVRGPRRTFGGPLHIPCDVHYASGEFTVEYIQRSRYVLYRNLALPLFFFICIPLLAIRVSQLIPATWYLVALIEVVLLLVMGLIYINYVDDVYILTNRRIIDIQRRLIFLYEARVETEYKNIRDIKVTVSSVIERLLDIGNVYIETPGSSADIVLSTVDHPFLIQDKIYSIKGYKDRVDAISKENASKKELQTWFATVLATLEGKWLNYGTPNLQRLDYWSAVERASEFGLRVVAMGEDASYPDLPPGLVVRQNPPPGTVISQGGEIQVYLSKRL</sequence>
<keyword evidence="1" id="KW-0472">Membrane</keyword>
<keyword evidence="4" id="KW-1185">Reference proteome</keyword>
<dbReference type="Proteomes" id="UP000248706">
    <property type="component" value="Unassembled WGS sequence"/>
</dbReference>
<keyword evidence="1" id="KW-0812">Transmembrane</keyword>
<evidence type="ECO:0000259" key="2">
    <source>
        <dbReference type="PROSITE" id="PS51178"/>
    </source>
</evidence>
<feature type="transmembrane region" description="Helical" evidence="1">
    <location>
        <begin position="61"/>
        <end position="82"/>
    </location>
</feature>
<dbReference type="RefSeq" id="WP_112429545.1">
    <property type="nucleotide sequence ID" value="NZ_MCIF01000002.1"/>
</dbReference>
<dbReference type="EMBL" id="MCIF01000002">
    <property type="protein sequence ID" value="RAQ96181.1"/>
    <property type="molecule type" value="Genomic_DNA"/>
</dbReference>
<dbReference type="OrthoDB" id="138022at2"/>
<comment type="caution">
    <text evidence="3">The sequence shown here is derived from an EMBL/GenBank/DDBJ whole genome shotgun (WGS) entry which is preliminary data.</text>
</comment>
<dbReference type="Gene3D" id="3.30.10.20">
    <property type="match status" value="1"/>
</dbReference>
<organism evidence="3 4">
    <name type="scientific">Thermogemmatispora tikiterensis</name>
    <dbReference type="NCBI Taxonomy" id="1825093"/>
    <lineage>
        <taxon>Bacteria</taxon>
        <taxon>Bacillati</taxon>
        <taxon>Chloroflexota</taxon>
        <taxon>Ktedonobacteria</taxon>
        <taxon>Thermogemmatisporales</taxon>
        <taxon>Thermogemmatisporaceae</taxon>
        <taxon>Thermogemmatispora</taxon>
    </lineage>
</organism>
<dbReference type="Pfam" id="PF03703">
    <property type="entry name" value="bPH_2"/>
    <property type="match status" value="1"/>
</dbReference>
<evidence type="ECO:0000313" key="3">
    <source>
        <dbReference type="EMBL" id="RAQ96181.1"/>
    </source>
</evidence>
<proteinExistence type="predicted"/>
<feature type="transmembrane region" description="Helical" evidence="1">
    <location>
        <begin position="88"/>
        <end position="113"/>
    </location>
</feature>
<dbReference type="InterPro" id="IPR005543">
    <property type="entry name" value="PASTA_dom"/>
</dbReference>
<accession>A0A328VH30</accession>
<keyword evidence="1" id="KW-1133">Transmembrane helix</keyword>
<dbReference type="PROSITE" id="PS51178">
    <property type="entry name" value="PASTA"/>
    <property type="match status" value="1"/>
</dbReference>
<evidence type="ECO:0000256" key="1">
    <source>
        <dbReference type="SAM" id="Phobius"/>
    </source>
</evidence>
<feature type="transmembrane region" description="Helical" evidence="1">
    <location>
        <begin position="313"/>
        <end position="337"/>
    </location>
</feature>
<dbReference type="Pfam" id="PF03793">
    <property type="entry name" value="PASTA"/>
    <property type="match status" value="1"/>
</dbReference>
<dbReference type="AlphaFoldDB" id="A0A328VH30"/>
<evidence type="ECO:0000313" key="4">
    <source>
        <dbReference type="Proteomes" id="UP000248706"/>
    </source>
</evidence>
<protein>
    <recommendedName>
        <fullName evidence="2">PASTA domain-containing protein</fullName>
    </recommendedName>
</protein>
<dbReference type="PANTHER" id="PTHR37938:SF1">
    <property type="entry name" value="BLL0215 PROTEIN"/>
    <property type="match status" value="1"/>
</dbReference>
<reference evidence="3 4" key="1">
    <citation type="submission" date="2016-08" db="EMBL/GenBank/DDBJ databases">
        <title>Analysis of Carbohydrate Active Enzymes in Thermogemmatispora T81 Reveals Carbohydrate Degradation Ability.</title>
        <authorList>
            <person name="Tomazini A."/>
            <person name="Lal S."/>
            <person name="Stott M."/>
            <person name="Henrissat B."/>
            <person name="Polikarpov I."/>
            <person name="Sparling R."/>
            <person name="Levin D.B."/>
        </authorList>
    </citation>
    <scope>NUCLEOTIDE SEQUENCE [LARGE SCALE GENOMIC DNA]</scope>
    <source>
        <strain evidence="3 4">T81</strain>
    </source>
</reference>
<name>A0A328VH30_9CHLR</name>
<dbReference type="CDD" id="cd06577">
    <property type="entry name" value="PASTA_pknB"/>
    <property type="match status" value="1"/>
</dbReference>
<feature type="transmembrane region" description="Helical" evidence="1">
    <location>
        <begin position="290"/>
        <end position="307"/>
    </location>
</feature>
<feature type="domain" description="PASTA" evidence="2">
    <location>
        <begin position="458"/>
        <end position="521"/>
    </location>
</feature>
<dbReference type="InterPro" id="IPR005182">
    <property type="entry name" value="YdbS-like_PH"/>
</dbReference>
<gene>
    <name evidence="3" type="ORF">A4R35_11615</name>
</gene>
<dbReference type="PANTHER" id="PTHR37938">
    <property type="entry name" value="BLL0215 PROTEIN"/>
    <property type="match status" value="1"/>
</dbReference>